<feature type="transmembrane region" description="Helical" evidence="5">
    <location>
        <begin position="246"/>
        <end position="264"/>
    </location>
</feature>
<evidence type="ECO:0000313" key="7">
    <source>
        <dbReference type="EMBL" id="CAI8960341.1"/>
    </source>
</evidence>
<dbReference type="InterPro" id="IPR004481">
    <property type="entry name" value="K/Na/Ca-exchanger"/>
</dbReference>
<dbReference type="EMBL" id="OX458333">
    <property type="protein sequence ID" value="CAI8960341.1"/>
    <property type="molecule type" value="Genomic_DNA"/>
</dbReference>
<dbReference type="InterPro" id="IPR044880">
    <property type="entry name" value="NCX_ion-bd_dom_sf"/>
</dbReference>
<proteinExistence type="predicted"/>
<feature type="transmembrane region" description="Helical" evidence="5">
    <location>
        <begin position="314"/>
        <end position="333"/>
    </location>
</feature>
<dbReference type="Pfam" id="PF01699">
    <property type="entry name" value="Na_Ca_ex"/>
    <property type="match status" value="2"/>
</dbReference>
<evidence type="ECO:0000256" key="4">
    <source>
        <dbReference type="ARBA" id="ARBA00023136"/>
    </source>
</evidence>
<keyword evidence="8" id="KW-1185">Reference proteome</keyword>
<evidence type="ECO:0000256" key="5">
    <source>
        <dbReference type="SAM" id="Phobius"/>
    </source>
</evidence>
<sequence length="335" mass="36215">MILNVWTEFAVCFVLIAYAGTKLSLYGDVIADKTGLSGNWIGLIMLATATSLPELITGLSSVALAEVPNVAVGNILGACVFNLTFLVIIDFLHRKESIYRRASQGHVLSAGFCVIMIGLVGFNVLLGQRNGWAIGHVGIYSPVIVLLYVIAMRSIFLYEKQQMIEYAEDVTDRYADLSLRRAIVGYGLAVVVVVIAGVRMPFIATELSSTMGWHTSFVGTLLVPVVTSMPELSVTLGALRIGALDMAIANLLGSNLFNIVIVAIDDLLYQPGPLLSYVSVIHGASAMSAVIMTGLTIVGILYRPQTRVLKTVGWISLGLFTIYLLNSTVLYLYEE</sequence>
<evidence type="ECO:0000256" key="1">
    <source>
        <dbReference type="ARBA" id="ARBA00004141"/>
    </source>
</evidence>
<keyword evidence="3 5" id="KW-1133">Transmembrane helix</keyword>
<keyword evidence="4 5" id="KW-0472">Membrane</keyword>
<dbReference type="RefSeq" id="WP_026609949.1">
    <property type="nucleotide sequence ID" value="NZ_OX458333.1"/>
</dbReference>
<reference evidence="7 8" key="1">
    <citation type="submission" date="2023-03" db="EMBL/GenBank/DDBJ databases">
        <authorList>
            <person name="Pearce D."/>
        </authorList>
    </citation>
    <scope>NUCLEOTIDE SEQUENCE [LARGE SCALE GENOMIC DNA]</scope>
    <source>
        <strain evidence="7">Msz</strain>
    </source>
</reference>
<dbReference type="PANTHER" id="PTHR10846">
    <property type="entry name" value="SODIUM/POTASSIUM/CALCIUM EXCHANGER"/>
    <property type="match status" value="1"/>
</dbReference>
<feature type="transmembrane region" description="Helical" evidence="5">
    <location>
        <begin position="105"/>
        <end position="126"/>
    </location>
</feature>
<gene>
    <name evidence="7" type="ORF">MSZNOR_4646</name>
</gene>
<protein>
    <submittedName>
        <fullName evidence="7">Cation:H+ antiporter</fullName>
    </submittedName>
</protein>
<accession>A0ABN8XCQ9</accession>
<dbReference type="InterPro" id="IPR004837">
    <property type="entry name" value="NaCa_Exmemb"/>
</dbReference>
<evidence type="ECO:0000256" key="2">
    <source>
        <dbReference type="ARBA" id="ARBA00022692"/>
    </source>
</evidence>
<feature type="transmembrane region" description="Helical" evidence="5">
    <location>
        <begin position="71"/>
        <end position="93"/>
    </location>
</feature>
<name>A0ABN8XCQ9_9GAMM</name>
<feature type="transmembrane region" description="Helical" evidence="5">
    <location>
        <begin position="132"/>
        <end position="151"/>
    </location>
</feature>
<feature type="transmembrane region" description="Helical" evidence="5">
    <location>
        <begin position="183"/>
        <end position="204"/>
    </location>
</feature>
<evidence type="ECO:0000259" key="6">
    <source>
        <dbReference type="Pfam" id="PF01699"/>
    </source>
</evidence>
<dbReference type="Proteomes" id="UP001162030">
    <property type="component" value="Chromosome"/>
</dbReference>
<dbReference type="PANTHER" id="PTHR10846:SF8">
    <property type="entry name" value="INNER MEMBRANE PROTEIN YRBG"/>
    <property type="match status" value="1"/>
</dbReference>
<dbReference type="Gene3D" id="1.20.1420.30">
    <property type="entry name" value="NCX, central ion-binding region"/>
    <property type="match status" value="1"/>
</dbReference>
<feature type="transmembrane region" description="Helical" evidence="5">
    <location>
        <begin position="216"/>
        <end position="239"/>
    </location>
</feature>
<feature type="domain" description="Sodium/calcium exchanger membrane region" evidence="6">
    <location>
        <begin position="9"/>
        <end position="144"/>
    </location>
</feature>
<evidence type="ECO:0000313" key="8">
    <source>
        <dbReference type="Proteomes" id="UP001162030"/>
    </source>
</evidence>
<feature type="transmembrane region" description="Helical" evidence="5">
    <location>
        <begin position="6"/>
        <end position="27"/>
    </location>
</feature>
<feature type="transmembrane region" description="Helical" evidence="5">
    <location>
        <begin position="39"/>
        <end position="65"/>
    </location>
</feature>
<evidence type="ECO:0000256" key="3">
    <source>
        <dbReference type="ARBA" id="ARBA00022989"/>
    </source>
</evidence>
<feature type="transmembrane region" description="Helical" evidence="5">
    <location>
        <begin position="276"/>
        <end position="302"/>
    </location>
</feature>
<feature type="domain" description="Sodium/calcium exchanger membrane region" evidence="6">
    <location>
        <begin position="183"/>
        <end position="328"/>
    </location>
</feature>
<comment type="subcellular location">
    <subcellularLocation>
        <location evidence="1">Membrane</location>
        <topology evidence="1">Multi-pass membrane protein</topology>
    </subcellularLocation>
</comment>
<organism evidence="7 8">
    <name type="scientific">Methylocaldum szegediense</name>
    <dbReference type="NCBI Taxonomy" id="73780"/>
    <lineage>
        <taxon>Bacteria</taxon>
        <taxon>Pseudomonadati</taxon>
        <taxon>Pseudomonadota</taxon>
        <taxon>Gammaproteobacteria</taxon>
        <taxon>Methylococcales</taxon>
        <taxon>Methylococcaceae</taxon>
        <taxon>Methylocaldum</taxon>
    </lineage>
</organism>
<keyword evidence="2 5" id="KW-0812">Transmembrane</keyword>